<name>A0AC35G3J0_9BILA</name>
<evidence type="ECO:0000313" key="1">
    <source>
        <dbReference type="Proteomes" id="UP000887580"/>
    </source>
</evidence>
<organism evidence="1 2">
    <name type="scientific">Panagrolaimus sp. PS1159</name>
    <dbReference type="NCBI Taxonomy" id="55785"/>
    <lineage>
        <taxon>Eukaryota</taxon>
        <taxon>Metazoa</taxon>
        <taxon>Ecdysozoa</taxon>
        <taxon>Nematoda</taxon>
        <taxon>Chromadorea</taxon>
        <taxon>Rhabditida</taxon>
        <taxon>Tylenchina</taxon>
        <taxon>Panagrolaimomorpha</taxon>
        <taxon>Panagrolaimoidea</taxon>
        <taxon>Panagrolaimidae</taxon>
        <taxon>Panagrolaimus</taxon>
    </lineage>
</organism>
<dbReference type="Proteomes" id="UP000887580">
    <property type="component" value="Unplaced"/>
</dbReference>
<proteinExistence type="predicted"/>
<accession>A0AC35G3J0</accession>
<evidence type="ECO:0000313" key="2">
    <source>
        <dbReference type="WBParaSite" id="PS1159_v2.g23170.t1"/>
    </source>
</evidence>
<sequence length="492" mass="57369">MLRYYRFILLRTRNLVPLEHHIVERLNIQSFRLTSSNTSVRNDPKMGQYFPIEERSEQSTFIEESESEKLINSLTNRRDFCGVKNIHAYIALLKVWLENEHEYDVNAILEEVETDLKFESNVEFYNKLLWRLAETKDVNQMESKQKPYVFLNQNVLFELIKKAAEISKPEKPAKNQLYGPKKVVEVVSQIKDLFPPGVRHFHHSKLFALFETLFNNSVTDFQSASRVCNELINIDLMGDRRVFLEVAAKFLITKLKYDDAFYYWSSACSIDNIVSGQLVKFYERVLSPSDVIAQLIVSLVSTGRMPDAKVLWIKTAVDLKHFLSPIRKLKNVELVDVNLIHIRDFAQLLEDCVLAEFKAKKRPRKTEASVDFEAISSDDVTIAQPSSFKPGTEREIIPDGNMEFLIKHWQPFRKRKYGKQKIKKFDIRADQLESLINLVQEVWVSLIELKNDPKIAGPEEFEVFLARNKIPLNENLQKRVEALQKKAKIREL</sequence>
<dbReference type="WBParaSite" id="PS1159_v2.g23170.t1">
    <property type="protein sequence ID" value="PS1159_v2.g23170.t1"/>
    <property type="gene ID" value="PS1159_v2.g23170"/>
</dbReference>
<reference evidence="2" key="1">
    <citation type="submission" date="2022-11" db="UniProtKB">
        <authorList>
            <consortium name="WormBaseParasite"/>
        </authorList>
    </citation>
    <scope>IDENTIFICATION</scope>
</reference>
<protein>
    <submittedName>
        <fullName evidence="2">Uncharacterized protein</fullName>
    </submittedName>
</protein>